<dbReference type="Gene3D" id="2.130.10.10">
    <property type="entry name" value="YVTN repeat-like/Quinoprotein amine dehydrogenase"/>
    <property type="match status" value="1"/>
</dbReference>
<evidence type="ECO:0000256" key="5">
    <source>
        <dbReference type="PROSITE-ProRule" id="PRU00221"/>
    </source>
</evidence>
<name>A0A060T2L0_BLAAD</name>
<dbReference type="AlphaFoldDB" id="A0A060T2L0"/>
<dbReference type="PANTHER" id="PTHR14773">
    <property type="entry name" value="WD REPEAT-CONTAINING PROTEIN 76"/>
    <property type="match status" value="1"/>
</dbReference>
<comment type="function">
    <text evidence="6">DNA-binding protein that binds to both single- and double-stranded DNA. Binds preferentially to UV-damaged DNA. May be involved in DNA-metabolic processes.</text>
</comment>
<keyword evidence="6" id="KW-0227">DNA damage</keyword>
<evidence type="ECO:0000313" key="9">
    <source>
        <dbReference type="EMBL" id="CDP35034.1"/>
    </source>
</evidence>
<evidence type="ECO:0000256" key="6">
    <source>
        <dbReference type="RuleBase" id="RU365004"/>
    </source>
</evidence>
<reference evidence="9" key="1">
    <citation type="submission" date="2014-02" db="EMBL/GenBank/DDBJ databases">
        <authorList>
            <person name="Genoscope - CEA"/>
        </authorList>
    </citation>
    <scope>NUCLEOTIDE SEQUENCE</scope>
    <source>
        <strain evidence="9">LS3</strain>
    </source>
</reference>
<feature type="region of interest" description="Disordered" evidence="8">
    <location>
        <begin position="30"/>
        <end position="72"/>
    </location>
</feature>
<protein>
    <recommendedName>
        <fullName evidence="2 6">DNA damage-binding protein CMR1</fullName>
    </recommendedName>
</protein>
<sequence>MSELERQRQANIERNKELLRQLELAGMSQNLVDDVKKQAKKPTKPRTKVKREPKEAPEIVPRRKSRRLEGKKAEFDQVLDEQRVKLEQEEEQRQRERDRVEGEIKLKDVVKKGDWESAINLLSDLGSKVSQGDYFDIVARTNDAEPDIKKAREELSNLSLFEDFDPSGVKITQERVLYAGLHPVADKAIVLAGDKYGELGIWDSSGSIEGEQGEDDEEPEKLPSISSFKTHSRGIAKIAIHQSRPQSVYTASYDGSIRCLDLATQSSTEALVIDSDPRNPLGVSDVHLPNPNLIYYTTLEGGFGTQDLRTKGKHSQYQLHEKKIGGFGYNPSKDTQIVTASLDRTFKVWDLRYVKKDPESHSMVPHLYGQFESRLSVSCADWNSAGQIVVNGYDDRINILDFTNAPKWDESTSFDEPFKPQYSIKHNCQTGRWVSILKSRWHAHPEDNIQKFVIANMSRFIDVYSSTGQQLAHLGHELMTAVPAATSFHPSRNWLVGVSASGKAYLWT</sequence>
<dbReference type="GO" id="GO:2000001">
    <property type="term" value="P:regulation of DNA damage checkpoint"/>
    <property type="evidence" value="ECO:0007669"/>
    <property type="project" value="TreeGrafter"/>
</dbReference>
<feature type="region of interest" description="Disordered" evidence="8">
    <location>
        <begin position="206"/>
        <end position="225"/>
    </location>
</feature>
<evidence type="ECO:0000256" key="3">
    <source>
        <dbReference type="ARBA" id="ARBA00022574"/>
    </source>
</evidence>
<dbReference type="PROSITE" id="PS50082">
    <property type="entry name" value="WD_REPEATS_2"/>
    <property type="match status" value="1"/>
</dbReference>
<proteinExistence type="inferred from homology"/>
<dbReference type="InterPro" id="IPR001680">
    <property type="entry name" value="WD40_rpt"/>
</dbReference>
<keyword evidence="7" id="KW-0175">Coiled coil</keyword>
<dbReference type="GO" id="GO:0003677">
    <property type="term" value="F:DNA binding"/>
    <property type="evidence" value="ECO:0007669"/>
    <property type="project" value="UniProtKB-UniRule"/>
</dbReference>
<feature type="compositionally biased region" description="Basic and acidic residues" evidence="8">
    <location>
        <begin position="50"/>
        <end position="72"/>
    </location>
</feature>
<reference evidence="9" key="2">
    <citation type="submission" date="2014-06" db="EMBL/GenBank/DDBJ databases">
        <title>The complete genome of Blastobotrys (Arxula) adeninivorans LS3 - a yeast of biotechnological interest.</title>
        <authorList>
            <person name="Kunze G."/>
            <person name="Gaillardin C."/>
            <person name="Czernicka M."/>
            <person name="Durrens P."/>
            <person name="Martin T."/>
            <person name="Boer E."/>
            <person name="Gabaldon T."/>
            <person name="Cruz J."/>
            <person name="Talla E."/>
            <person name="Marck C."/>
            <person name="Goffeau A."/>
            <person name="Barbe V."/>
            <person name="Baret P."/>
            <person name="Baronian K."/>
            <person name="Beier S."/>
            <person name="Bleykasten C."/>
            <person name="Bode R."/>
            <person name="Casaregola S."/>
            <person name="Despons L."/>
            <person name="Fairhead C."/>
            <person name="Giersberg M."/>
            <person name="Gierski P."/>
            <person name="Hahnel U."/>
            <person name="Hartmann A."/>
            <person name="Jankowska D."/>
            <person name="Jubin C."/>
            <person name="Jung P."/>
            <person name="Lafontaine I."/>
            <person name="Leh-Louis V."/>
            <person name="Lemaire M."/>
            <person name="Marcet-Houben M."/>
            <person name="Mascher M."/>
            <person name="Morel G."/>
            <person name="Richard G.-F."/>
            <person name="Riechen J."/>
            <person name="Sacerdot C."/>
            <person name="Sarkar A."/>
            <person name="Savel G."/>
            <person name="Schacherer J."/>
            <person name="Sherman D."/>
            <person name="Straub M.-L."/>
            <person name="Stein N."/>
            <person name="Thierry A."/>
            <person name="Trautwein-Schult A."/>
            <person name="Westhof E."/>
            <person name="Worch S."/>
            <person name="Dujon B."/>
            <person name="Souciet J.-L."/>
            <person name="Wincker P."/>
            <person name="Scholz U."/>
            <person name="Neuveglise N."/>
        </authorList>
    </citation>
    <scope>NUCLEOTIDE SEQUENCE</scope>
    <source>
        <strain evidence="9">LS3</strain>
    </source>
</reference>
<feature type="compositionally biased region" description="Basic residues" evidence="8">
    <location>
        <begin position="38"/>
        <end position="49"/>
    </location>
</feature>
<dbReference type="SMART" id="SM00320">
    <property type="entry name" value="WD40"/>
    <property type="match status" value="4"/>
</dbReference>
<gene>
    <name evidence="9" type="ORF">GNLVRS02_ARAD1C26114g</name>
</gene>
<dbReference type="EMBL" id="HG937693">
    <property type="protein sequence ID" value="CDP35034.1"/>
    <property type="molecule type" value="Genomic_DNA"/>
</dbReference>
<comment type="similarity">
    <text evidence="1 6">Belongs to the WD repeat DDB2/WDR76 family.</text>
</comment>
<dbReference type="GO" id="GO:0006974">
    <property type="term" value="P:DNA damage response"/>
    <property type="evidence" value="ECO:0007669"/>
    <property type="project" value="UniProtKB-KW"/>
</dbReference>
<keyword evidence="6" id="KW-0238">DNA-binding</keyword>
<dbReference type="InterPro" id="IPR050853">
    <property type="entry name" value="WD_repeat_DNA-damage-binding"/>
</dbReference>
<evidence type="ECO:0000256" key="7">
    <source>
        <dbReference type="SAM" id="Coils"/>
    </source>
</evidence>
<keyword evidence="3 5" id="KW-0853">WD repeat</keyword>
<dbReference type="PANTHER" id="PTHR14773:SF0">
    <property type="entry name" value="WD REPEAT-CONTAINING PROTEIN 76"/>
    <property type="match status" value="1"/>
</dbReference>
<dbReference type="PROSITE" id="PS50294">
    <property type="entry name" value="WD_REPEATS_REGION"/>
    <property type="match status" value="1"/>
</dbReference>
<dbReference type="GO" id="GO:0005634">
    <property type="term" value="C:nucleus"/>
    <property type="evidence" value="ECO:0007669"/>
    <property type="project" value="TreeGrafter"/>
</dbReference>
<evidence type="ECO:0000256" key="8">
    <source>
        <dbReference type="SAM" id="MobiDB-lite"/>
    </source>
</evidence>
<evidence type="ECO:0000256" key="2">
    <source>
        <dbReference type="ARBA" id="ARBA00021132"/>
    </source>
</evidence>
<dbReference type="Pfam" id="PF00400">
    <property type="entry name" value="WD40"/>
    <property type="match status" value="2"/>
</dbReference>
<dbReference type="SUPFAM" id="SSF50978">
    <property type="entry name" value="WD40 repeat-like"/>
    <property type="match status" value="1"/>
</dbReference>
<accession>A0A060T2L0</accession>
<organism evidence="9">
    <name type="scientific">Blastobotrys adeninivorans</name>
    <name type="common">Yeast</name>
    <name type="synonym">Arxula adeninivorans</name>
    <dbReference type="NCBI Taxonomy" id="409370"/>
    <lineage>
        <taxon>Eukaryota</taxon>
        <taxon>Fungi</taxon>
        <taxon>Dikarya</taxon>
        <taxon>Ascomycota</taxon>
        <taxon>Saccharomycotina</taxon>
        <taxon>Dipodascomycetes</taxon>
        <taxon>Dipodascales</taxon>
        <taxon>Trichomonascaceae</taxon>
        <taxon>Blastobotrys</taxon>
    </lineage>
</organism>
<evidence type="ECO:0000256" key="1">
    <source>
        <dbReference type="ARBA" id="ARBA00005434"/>
    </source>
</evidence>
<dbReference type="PhylomeDB" id="A0A060T2L0"/>
<evidence type="ECO:0000256" key="4">
    <source>
        <dbReference type="ARBA" id="ARBA00022737"/>
    </source>
</evidence>
<keyword evidence="4" id="KW-0677">Repeat</keyword>
<dbReference type="InterPro" id="IPR015943">
    <property type="entry name" value="WD40/YVTN_repeat-like_dom_sf"/>
</dbReference>
<feature type="coiled-coil region" evidence="7">
    <location>
        <begin position="72"/>
        <end position="106"/>
    </location>
</feature>
<feature type="repeat" description="WD" evidence="5">
    <location>
        <begin position="317"/>
        <end position="352"/>
    </location>
</feature>
<dbReference type="InterPro" id="IPR036322">
    <property type="entry name" value="WD40_repeat_dom_sf"/>
</dbReference>